<dbReference type="Proteomes" id="UP001196413">
    <property type="component" value="Unassembled WGS sequence"/>
</dbReference>
<protein>
    <submittedName>
        <fullName evidence="1">Uncharacterized protein</fullName>
    </submittedName>
</protein>
<dbReference type="AlphaFoldDB" id="A0AAD5RD57"/>
<name>A0AAD5RD57_PARTN</name>
<gene>
    <name evidence="1" type="ORF">KIN20_036864</name>
</gene>
<accession>A0AAD5RD57</accession>
<dbReference type="EMBL" id="JAHQIW010007413">
    <property type="protein sequence ID" value="KAJ1374230.1"/>
    <property type="molecule type" value="Genomic_DNA"/>
</dbReference>
<reference evidence="1" key="1">
    <citation type="submission" date="2021-06" db="EMBL/GenBank/DDBJ databases">
        <title>Parelaphostrongylus tenuis whole genome reference sequence.</title>
        <authorList>
            <person name="Garwood T.J."/>
            <person name="Larsen P.A."/>
            <person name="Fountain-Jones N.M."/>
            <person name="Garbe J.R."/>
            <person name="Macchietto M.G."/>
            <person name="Kania S.A."/>
            <person name="Gerhold R.W."/>
            <person name="Richards J.E."/>
            <person name="Wolf T.M."/>
        </authorList>
    </citation>
    <scope>NUCLEOTIDE SEQUENCE</scope>
    <source>
        <strain evidence="1">MNPRO001-30</strain>
        <tissue evidence="1">Meninges</tissue>
    </source>
</reference>
<proteinExistence type="predicted"/>
<sequence length="124" mass="14290">MDDLYEWHAYLECFVPYRGEKFAYSTVQMTNNRATSSRPKTKNVAYLTLFMTLEENSYLCDKKAKHQKRTPIDYIICGDVVAKKAAEKDLMCNGYLHKCTKILNELLTSSQPSIIVPPKILTLM</sequence>
<evidence type="ECO:0000313" key="2">
    <source>
        <dbReference type="Proteomes" id="UP001196413"/>
    </source>
</evidence>
<keyword evidence="2" id="KW-1185">Reference proteome</keyword>
<comment type="caution">
    <text evidence="1">The sequence shown here is derived from an EMBL/GenBank/DDBJ whole genome shotgun (WGS) entry which is preliminary data.</text>
</comment>
<organism evidence="1 2">
    <name type="scientific">Parelaphostrongylus tenuis</name>
    <name type="common">Meningeal worm</name>
    <dbReference type="NCBI Taxonomy" id="148309"/>
    <lineage>
        <taxon>Eukaryota</taxon>
        <taxon>Metazoa</taxon>
        <taxon>Ecdysozoa</taxon>
        <taxon>Nematoda</taxon>
        <taxon>Chromadorea</taxon>
        <taxon>Rhabditida</taxon>
        <taxon>Rhabditina</taxon>
        <taxon>Rhabditomorpha</taxon>
        <taxon>Strongyloidea</taxon>
        <taxon>Metastrongylidae</taxon>
        <taxon>Parelaphostrongylus</taxon>
    </lineage>
</organism>
<evidence type="ECO:0000313" key="1">
    <source>
        <dbReference type="EMBL" id="KAJ1374230.1"/>
    </source>
</evidence>